<dbReference type="EMBL" id="JYGE01000002">
    <property type="protein sequence ID" value="PSJ32140.1"/>
    <property type="molecule type" value="Genomic_DNA"/>
</dbReference>
<name>A0A2P7Q2G2_9FIRM</name>
<protein>
    <recommendedName>
        <fullName evidence="1">ThuA-like domain-containing protein</fullName>
    </recommendedName>
</protein>
<sequence length="107" mass="12355">MIGGFYLYDTKSEDYQIKIVNKNNVVTKEQNDFIIHSEKYFLQSDPTNDVLAFGNFSGIDMPIAWTRNYGQGRVFYTALAHTVEELFSEESLEMILNGIDWCAEKII</sequence>
<dbReference type="Proteomes" id="UP000241434">
    <property type="component" value="Unassembled WGS sequence"/>
</dbReference>
<dbReference type="InterPro" id="IPR029010">
    <property type="entry name" value="ThuA-like"/>
</dbReference>
<gene>
    <name evidence="2" type="ORF">UF10_01760</name>
</gene>
<dbReference type="AlphaFoldDB" id="A0A2P7Q2G2"/>
<evidence type="ECO:0000313" key="2">
    <source>
        <dbReference type="EMBL" id="PSJ32140.1"/>
    </source>
</evidence>
<reference evidence="2" key="1">
    <citation type="thesis" date="2015" institute="Rutgers" country="The State University of New Jersey, 14 College Farm Rd., New Brunswick, NJ, USA">
        <title>Ammonia toxicity in bacteria and its implications for treatment of and resource recovery from highly nitrogenous organic wastes.</title>
        <authorList>
            <person name="Luther A.K."/>
        </authorList>
    </citation>
    <scope>NUCLEOTIDE SEQUENCE</scope>
    <source>
        <strain evidence="2">RT-10B</strain>
    </source>
</reference>
<dbReference type="PANTHER" id="PTHR40469">
    <property type="entry name" value="SECRETED GLYCOSYL HYDROLASE"/>
    <property type="match status" value="1"/>
</dbReference>
<dbReference type="Pfam" id="PF06283">
    <property type="entry name" value="ThuA"/>
    <property type="match status" value="1"/>
</dbReference>
<proteinExistence type="predicted"/>
<accession>A0A2P7Q2G2</accession>
<evidence type="ECO:0000259" key="1">
    <source>
        <dbReference type="Pfam" id="PF06283"/>
    </source>
</evidence>
<dbReference type="SUPFAM" id="SSF52317">
    <property type="entry name" value="Class I glutamine amidotransferase-like"/>
    <property type="match status" value="1"/>
</dbReference>
<organism evidence="2 3">
    <name type="scientific">Peptostreptococcus russellii</name>
    <dbReference type="NCBI Taxonomy" id="215200"/>
    <lineage>
        <taxon>Bacteria</taxon>
        <taxon>Bacillati</taxon>
        <taxon>Bacillota</taxon>
        <taxon>Clostridia</taxon>
        <taxon>Peptostreptococcales</taxon>
        <taxon>Peptostreptococcaceae</taxon>
        <taxon>Peptostreptococcus</taxon>
    </lineage>
</organism>
<dbReference type="Gene3D" id="3.40.50.880">
    <property type="match status" value="1"/>
</dbReference>
<keyword evidence="3" id="KW-1185">Reference proteome</keyword>
<dbReference type="InterPro" id="IPR029062">
    <property type="entry name" value="Class_I_gatase-like"/>
</dbReference>
<dbReference type="PANTHER" id="PTHR40469:SF2">
    <property type="entry name" value="GALACTOSE-BINDING DOMAIN-LIKE SUPERFAMILY PROTEIN"/>
    <property type="match status" value="1"/>
</dbReference>
<evidence type="ECO:0000313" key="3">
    <source>
        <dbReference type="Proteomes" id="UP000241434"/>
    </source>
</evidence>
<comment type="caution">
    <text evidence="2">The sequence shown here is derived from an EMBL/GenBank/DDBJ whole genome shotgun (WGS) entry which is preliminary data.</text>
</comment>
<feature type="domain" description="ThuA-like" evidence="1">
    <location>
        <begin position="1"/>
        <end position="102"/>
    </location>
</feature>